<protein>
    <submittedName>
        <fullName evidence="1">Uncharacterized protein</fullName>
    </submittedName>
</protein>
<name>A0A1S8MBV0_9CLOT</name>
<dbReference type="Gene3D" id="3.60.15.10">
    <property type="entry name" value="Ribonuclease Z/Hydroxyacylglutathione hydrolase-like"/>
    <property type="match status" value="1"/>
</dbReference>
<dbReference type="KEGG" id="crw:CROST_033790"/>
<dbReference type="RefSeq" id="WP_077833215.1">
    <property type="nucleotide sequence ID" value="NZ_CP096983.1"/>
</dbReference>
<dbReference type="STRING" id="84029.CROST_40910"/>
<dbReference type="EMBL" id="CP096983">
    <property type="protein sequence ID" value="URZ12656.1"/>
    <property type="molecule type" value="Genomic_DNA"/>
</dbReference>
<dbReference type="InterPro" id="IPR036866">
    <property type="entry name" value="RibonucZ/Hydroxyglut_hydro"/>
</dbReference>
<keyword evidence="2" id="KW-1185">Reference proteome</keyword>
<evidence type="ECO:0000313" key="1">
    <source>
        <dbReference type="EMBL" id="URZ12656.1"/>
    </source>
</evidence>
<evidence type="ECO:0000313" key="2">
    <source>
        <dbReference type="Proteomes" id="UP000190951"/>
    </source>
</evidence>
<dbReference type="AlphaFoldDB" id="A0A1S8MBV0"/>
<reference evidence="1 2" key="1">
    <citation type="submission" date="2022-04" db="EMBL/GenBank/DDBJ databases">
        <title>Genome sequence of C. roseum typestrain.</title>
        <authorList>
            <person name="Poehlein A."/>
            <person name="Schoch T."/>
            <person name="Duerre P."/>
            <person name="Daniel R."/>
        </authorList>
    </citation>
    <scope>NUCLEOTIDE SEQUENCE [LARGE SCALE GENOMIC DNA]</scope>
    <source>
        <strain evidence="1 2">DSM 7320</strain>
    </source>
</reference>
<dbReference type="Proteomes" id="UP000190951">
    <property type="component" value="Chromosome"/>
</dbReference>
<sequence>MTIFFLFFGLLLLFLVTIICIVRKIIKRKIGYINWSLIIVAIVTIVVSFIEIPVKNYSEAVYNKNRTVSTKTVVYKGKTLNLYSLENGQSIVIQYNNKNILIDVPSVLSQSNDKNNIFNVFATHDIKKIDMLILTSSAYKSANNILDVVGRYNIDNIQYADESIEKTNLDKEILEGVKAVNDVKKSSMLPKVMEEKQNLFDMEVENEKTEEGNTLTFKLPKNVKGCANLDSYDKNIHGNNIYDHKIKISYDSSGYISLKIISDISDKD</sequence>
<proteinExistence type="predicted"/>
<gene>
    <name evidence="1" type="ORF">CROST_033790</name>
</gene>
<organism evidence="1 2">
    <name type="scientific">Clostridium felsineum</name>
    <dbReference type="NCBI Taxonomy" id="36839"/>
    <lineage>
        <taxon>Bacteria</taxon>
        <taxon>Bacillati</taxon>
        <taxon>Bacillota</taxon>
        <taxon>Clostridia</taxon>
        <taxon>Eubacteriales</taxon>
        <taxon>Clostridiaceae</taxon>
        <taxon>Clostridium</taxon>
    </lineage>
</organism>
<accession>A0A1S8MBV0</accession>